<name>A0A7Z7I1R6_9BURK</name>
<accession>A0A7Z7I1R6</accession>
<sequence length="197" mass="20504">MPQNTAGGGTIDFSVGVESGHVKLVVSDNGIGMTPDVTAHAFELFSQAERSADRSQGGLGIGLALVRSLVTAHGGSVYAWSAGPGLGSTFVVCLPYLEVTHAGLHRAEHPTAGESSRVAGQSALDLLCGSPARLGWRTRPVLNGDGICGQTTLCRAAASRATEAFVIESTKAQRYGHCWGSIPAKLVPTRARVRPWV</sequence>
<dbReference type="InterPro" id="IPR003594">
    <property type="entry name" value="HATPase_dom"/>
</dbReference>
<dbReference type="EC" id="2.7.13.3" evidence="2"/>
<gene>
    <name evidence="5" type="ORF">SAMN05446927_0231</name>
</gene>
<organism evidence="5 6">
    <name type="scientific">Caballeronia arationis</name>
    <dbReference type="NCBI Taxonomy" id="1777142"/>
    <lineage>
        <taxon>Bacteria</taxon>
        <taxon>Pseudomonadati</taxon>
        <taxon>Pseudomonadota</taxon>
        <taxon>Betaproteobacteria</taxon>
        <taxon>Burkholderiales</taxon>
        <taxon>Burkholderiaceae</taxon>
        <taxon>Caballeronia</taxon>
    </lineage>
</organism>
<comment type="caution">
    <text evidence="5">The sequence shown here is derived from an EMBL/GenBank/DDBJ whole genome shotgun (WGS) entry which is preliminary data.</text>
</comment>
<keyword evidence="5" id="KW-0808">Transferase</keyword>
<proteinExistence type="predicted"/>
<dbReference type="SMART" id="SM00387">
    <property type="entry name" value="HATPase_c"/>
    <property type="match status" value="1"/>
</dbReference>
<feature type="domain" description="Histidine kinase" evidence="4">
    <location>
        <begin position="1"/>
        <end position="98"/>
    </location>
</feature>
<dbReference type="AlphaFoldDB" id="A0A7Z7I1R6"/>
<comment type="catalytic activity">
    <reaction evidence="1">
        <text>ATP + protein L-histidine = ADP + protein N-phospho-L-histidine.</text>
        <dbReference type="EC" id="2.7.13.3"/>
    </reaction>
</comment>
<evidence type="ECO:0000313" key="5">
    <source>
        <dbReference type="EMBL" id="SOE47697.1"/>
    </source>
</evidence>
<dbReference type="SUPFAM" id="SSF55874">
    <property type="entry name" value="ATPase domain of HSP90 chaperone/DNA topoisomerase II/histidine kinase"/>
    <property type="match status" value="1"/>
</dbReference>
<evidence type="ECO:0000256" key="2">
    <source>
        <dbReference type="ARBA" id="ARBA00012438"/>
    </source>
</evidence>
<dbReference type="PANTHER" id="PTHR43547">
    <property type="entry name" value="TWO-COMPONENT HISTIDINE KINASE"/>
    <property type="match status" value="1"/>
</dbReference>
<dbReference type="InterPro" id="IPR004358">
    <property type="entry name" value="Sig_transdc_His_kin-like_C"/>
</dbReference>
<evidence type="ECO:0000256" key="3">
    <source>
        <dbReference type="ARBA" id="ARBA00022553"/>
    </source>
</evidence>
<dbReference type="CDD" id="cd00075">
    <property type="entry name" value="HATPase"/>
    <property type="match status" value="1"/>
</dbReference>
<dbReference type="PANTHER" id="PTHR43547:SF2">
    <property type="entry name" value="HYBRID SIGNAL TRANSDUCTION HISTIDINE KINASE C"/>
    <property type="match status" value="1"/>
</dbReference>
<evidence type="ECO:0000313" key="6">
    <source>
        <dbReference type="Proteomes" id="UP000219522"/>
    </source>
</evidence>
<reference evidence="5 6" key="1">
    <citation type="submission" date="2017-09" db="EMBL/GenBank/DDBJ databases">
        <authorList>
            <person name="Varghese N."/>
            <person name="Submissions S."/>
        </authorList>
    </citation>
    <scope>NUCLEOTIDE SEQUENCE [LARGE SCALE GENOMIC DNA]</scope>
    <source>
        <strain evidence="5 6">OK806</strain>
    </source>
</reference>
<protein>
    <recommendedName>
        <fullName evidence="2">histidine kinase</fullName>
        <ecNumber evidence="2">2.7.13.3</ecNumber>
    </recommendedName>
</protein>
<dbReference type="InterPro" id="IPR036890">
    <property type="entry name" value="HATPase_C_sf"/>
</dbReference>
<dbReference type="PRINTS" id="PR00344">
    <property type="entry name" value="BCTRLSENSOR"/>
</dbReference>
<dbReference type="RefSeq" id="WP_097189620.1">
    <property type="nucleotide sequence ID" value="NZ_OCSU01000001.1"/>
</dbReference>
<dbReference type="PROSITE" id="PS50109">
    <property type="entry name" value="HIS_KIN"/>
    <property type="match status" value="1"/>
</dbReference>
<dbReference type="Proteomes" id="UP000219522">
    <property type="component" value="Unassembled WGS sequence"/>
</dbReference>
<evidence type="ECO:0000259" key="4">
    <source>
        <dbReference type="PROSITE" id="PS50109"/>
    </source>
</evidence>
<dbReference type="EMBL" id="OCSU01000001">
    <property type="protein sequence ID" value="SOE47697.1"/>
    <property type="molecule type" value="Genomic_DNA"/>
</dbReference>
<keyword evidence="5" id="KW-0418">Kinase</keyword>
<dbReference type="InterPro" id="IPR005467">
    <property type="entry name" value="His_kinase_dom"/>
</dbReference>
<dbReference type="Pfam" id="PF02518">
    <property type="entry name" value="HATPase_c"/>
    <property type="match status" value="1"/>
</dbReference>
<dbReference type="Gene3D" id="3.30.565.10">
    <property type="entry name" value="Histidine kinase-like ATPase, C-terminal domain"/>
    <property type="match status" value="1"/>
</dbReference>
<evidence type="ECO:0000256" key="1">
    <source>
        <dbReference type="ARBA" id="ARBA00000085"/>
    </source>
</evidence>
<dbReference type="GO" id="GO:0000155">
    <property type="term" value="F:phosphorelay sensor kinase activity"/>
    <property type="evidence" value="ECO:0007669"/>
    <property type="project" value="TreeGrafter"/>
</dbReference>
<keyword evidence="3" id="KW-0597">Phosphoprotein</keyword>
<keyword evidence="6" id="KW-1185">Reference proteome</keyword>